<feature type="transmembrane region" description="Helical" evidence="14">
    <location>
        <begin position="155"/>
        <end position="172"/>
    </location>
</feature>
<evidence type="ECO:0000256" key="7">
    <source>
        <dbReference type="ARBA" id="ARBA00022692"/>
    </source>
</evidence>
<dbReference type="KEGG" id="fau:Fraau_2454"/>
<comment type="subcellular location">
    <subcellularLocation>
        <location evidence="1 14">Cell membrane</location>
        <topology evidence="1 14">Multi-pass membrane protein</topology>
    </subcellularLocation>
</comment>
<comment type="pathway">
    <text evidence="2 14 15">Porphyrin-containing compound metabolism; protoporphyrin-IX biosynthesis; protoporphyrin-IX from protoporphyrinogen-IX: step 1/1.</text>
</comment>
<dbReference type="AlphaFoldDB" id="H8L6E0"/>
<name>H8L6E0_FRAAD</name>
<feature type="transmembrane region" description="Helical" evidence="14">
    <location>
        <begin position="80"/>
        <end position="102"/>
    </location>
</feature>
<evidence type="ECO:0000313" key="17">
    <source>
        <dbReference type="Proteomes" id="UP000005234"/>
    </source>
</evidence>
<evidence type="ECO:0000256" key="6">
    <source>
        <dbReference type="ARBA" id="ARBA00022617"/>
    </source>
</evidence>
<evidence type="ECO:0000256" key="14">
    <source>
        <dbReference type="HAMAP-Rule" id="MF_02239"/>
    </source>
</evidence>
<protein>
    <recommendedName>
        <fullName evidence="4 14">Protoporphyrinogen IX oxidase</fullName>
        <shortName evidence="14">PPO</shortName>
        <ecNumber evidence="14 15">1.3.99.-</ecNumber>
    </recommendedName>
</protein>
<feature type="transmembrane region" description="Helical" evidence="14">
    <location>
        <begin position="28"/>
        <end position="50"/>
    </location>
</feature>
<keyword evidence="17" id="KW-1185">Reference proteome</keyword>
<dbReference type="PIRSF" id="PIRSF004638">
    <property type="entry name" value="UCP004638"/>
    <property type="match status" value="1"/>
</dbReference>
<evidence type="ECO:0000256" key="11">
    <source>
        <dbReference type="ARBA" id="ARBA00023004"/>
    </source>
</evidence>
<feature type="binding site" description="axial binding residue" evidence="14">
    <location>
        <position position="121"/>
    </location>
    <ligand>
        <name>heme</name>
        <dbReference type="ChEBI" id="CHEBI:30413"/>
    </ligand>
    <ligandPart>
        <name>Fe</name>
        <dbReference type="ChEBI" id="CHEBI:18248"/>
    </ligandPart>
</feature>
<dbReference type="HAMAP" id="MF_02239">
    <property type="entry name" value="HemJ"/>
    <property type="match status" value="1"/>
</dbReference>
<comment type="cofactor">
    <cofactor evidence="14 15">
        <name>heme b</name>
        <dbReference type="ChEBI" id="CHEBI:60344"/>
    </cofactor>
    <text evidence="14 15">Binds 1 heme b (iron(II)-protoporphyrin IX) group per subunit.</text>
</comment>
<keyword evidence="6 14" id="KW-0349">Heme</keyword>
<dbReference type="STRING" id="767434.Fraau_2454"/>
<keyword evidence="11 14" id="KW-0408">Iron</keyword>
<dbReference type="PANTHER" id="PTHR40255">
    <property type="entry name" value="UPF0093 MEMBRANE PROTEIN SLR1790"/>
    <property type="match status" value="1"/>
</dbReference>
<dbReference type="GO" id="GO:0006782">
    <property type="term" value="P:protoporphyrinogen IX biosynthetic process"/>
    <property type="evidence" value="ECO:0007669"/>
    <property type="project" value="UniProtKB-UniRule"/>
</dbReference>
<keyword evidence="12 14" id="KW-0472">Membrane</keyword>
<dbReference type="GO" id="GO:0046872">
    <property type="term" value="F:metal ion binding"/>
    <property type="evidence" value="ECO:0007669"/>
    <property type="project" value="UniProtKB-UniRule"/>
</dbReference>
<evidence type="ECO:0000256" key="1">
    <source>
        <dbReference type="ARBA" id="ARBA00004651"/>
    </source>
</evidence>
<reference evidence="16" key="1">
    <citation type="submission" date="2012-02" db="EMBL/GenBank/DDBJ databases">
        <title>The complete genome of Frateuria aurantia DSM 6220.</title>
        <authorList>
            <consortium name="US DOE Joint Genome Institute (JGI-PGF)"/>
            <person name="Lucas S."/>
            <person name="Copeland A."/>
            <person name="Lapidus A."/>
            <person name="Glavina del Rio T."/>
            <person name="Dalin E."/>
            <person name="Tice H."/>
            <person name="Bruce D."/>
            <person name="Goodwin L."/>
            <person name="Pitluck S."/>
            <person name="Peters L."/>
            <person name="Ovchinnikova G."/>
            <person name="Teshima H."/>
            <person name="Kyrpides N."/>
            <person name="Mavromatis K."/>
            <person name="Ivanova N."/>
            <person name="Brettin T."/>
            <person name="Detter J.C."/>
            <person name="Han C."/>
            <person name="Larimer F."/>
            <person name="Land M."/>
            <person name="Hauser L."/>
            <person name="Markowitz V."/>
            <person name="Cheng J.-F."/>
            <person name="Hugenholtz P."/>
            <person name="Woyke T."/>
            <person name="Wu D."/>
            <person name="Brambilla E."/>
            <person name="Klenk H.-P."/>
            <person name="Eisen J.A."/>
        </authorList>
    </citation>
    <scope>NUCLEOTIDE SEQUENCE</scope>
    <source>
        <strain evidence="16">DSM 6220</strain>
    </source>
</reference>
<evidence type="ECO:0000256" key="12">
    <source>
        <dbReference type="ARBA" id="ARBA00023136"/>
    </source>
</evidence>
<dbReference type="eggNOG" id="COG1981">
    <property type="taxonomic scope" value="Bacteria"/>
</dbReference>
<keyword evidence="8 14" id="KW-0479">Metal-binding</keyword>
<keyword evidence="7 14" id="KW-0812">Transmembrane</keyword>
<dbReference type="Proteomes" id="UP000005234">
    <property type="component" value="Chromosome"/>
</dbReference>
<dbReference type="EC" id="1.3.99.-" evidence="14 15"/>
<evidence type="ECO:0000256" key="10">
    <source>
        <dbReference type="ARBA" id="ARBA00023002"/>
    </source>
</evidence>
<dbReference type="GO" id="GO:0005886">
    <property type="term" value="C:plasma membrane"/>
    <property type="evidence" value="ECO:0007669"/>
    <property type="project" value="UniProtKB-SubCell"/>
</dbReference>
<evidence type="ECO:0000256" key="13">
    <source>
        <dbReference type="ARBA" id="ARBA00048390"/>
    </source>
</evidence>
<keyword evidence="5 14" id="KW-1003">Cell membrane</keyword>
<feature type="binding site" description="axial binding residue" evidence="14">
    <location>
        <position position="36"/>
    </location>
    <ligand>
        <name>heme</name>
        <dbReference type="ChEBI" id="CHEBI:30413"/>
    </ligand>
    <ligandPart>
        <name>Fe</name>
        <dbReference type="ChEBI" id="CHEBI:18248"/>
    </ligandPart>
</feature>
<evidence type="ECO:0000256" key="4">
    <source>
        <dbReference type="ARBA" id="ARBA00017504"/>
    </source>
</evidence>
<evidence type="ECO:0000256" key="2">
    <source>
        <dbReference type="ARBA" id="ARBA00005073"/>
    </source>
</evidence>
<dbReference type="HOGENOM" id="CLU_125006_2_0_6"/>
<comment type="catalytic activity">
    <reaction evidence="13 14 15">
        <text>protoporphyrinogen IX + 3 A = protoporphyrin IX + 3 AH2</text>
        <dbReference type="Rhea" id="RHEA:62000"/>
        <dbReference type="ChEBI" id="CHEBI:13193"/>
        <dbReference type="ChEBI" id="CHEBI:17499"/>
        <dbReference type="ChEBI" id="CHEBI:57306"/>
        <dbReference type="ChEBI" id="CHEBI:57307"/>
    </reaction>
</comment>
<accession>H8L6E0</accession>
<evidence type="ECO:0000256" key="5">
    <source>
        <dbReference type="ARBA" id="ARBA00022475"/>
    </source>
</evidence>
<organism evidence="16 17">
    <name type="scientific">Frateuria aurantia (strain ATCC 33424 / DSM 6220 / KCTC 2777 / LMG 1558 / NBRC 3245 / NCIMB 13370)</name>
    <name type="common">Acetobacter aurantius</name>
    <dbReference type="NCBI Taxonomy" id="767434"/>
    <lineage>
        <taxon>Bacteria</taxon>
        <taxon>Pseudomonadati</taxon>
        <taxon>Pseudomonadota</taxon>
        <taxon>Gammaproteobacteria</taxon>
        <taxon>Lysobacterales</taxon>
        <taxon>Rhodanobacteraceae</taxon>
        <taxon>Frateuria</taxon>
    </lineage>
</organism>
<dbReference type="UniPathway" id="UPA00251">
    <property type="reaction ID" value="UER00324"/>
</dbReference>
<gene>
    <name evidence="16" type="ordered locus">Fraau_2454</name>
</gene>
<proteinExistence type="inferred from homology"/>
<comment type="similarity">
    <text evidence="3 14 15">Belongs to the HemJ family.</text>
</comment>
<evidence type="ECO:0000256" key="15">
    <source>
        <dbReference type="PIRNR" id="PIRNR004638"/>
    </source>
</evidence>
<keyword evidence="10 14" id="KW-0560">Oxidoreductase</keyword>
<comment type="subunit">
    <text evidence="14">Homodimer.</text>
</comment>
<dbReference type="InterPro" id="IPR005265">
    <property type="entry name" value="HemJ-like"/>
</dbReference>
<evidence type="ECO:0000313" key="16">
    <source>
        <dbReference type="EMBL" id="AFC86817.1"/>
    </source>
</evidence>
<keyword evidence="9 14" id="KW-1133">Transmembrane helix</keyword>
<dbReference type="EMBL" id="CP003350">
    <property type="protein sequence ID" value="AFC86817.1"/>
    <property type="molecule type" value="Genomic_DNA"/>
</dbReference>
<sequence>MAVAAGLPGQRGGLTMAGFFQCGRMLMWYFWIKALHVLFVMGWVAAVFYLPRILVNLAEVKAAGEPAAVSARLELMGRRLYRFGHIMFGLSVICGLLLWQGWRMTASLPPVVGQAHWIHAKLGLVAVLFVYYIFTGRRLKKHASKGLPSALQLRLANELPVFLVLGVLYLVMARPF</sequence>
<dbReference type="PANTHER" id="PTHR40255:SF1">
    <property type="entry name" value="PROTOPORPHYRINOGEN IX OXIDASE"/>
    <property type="match status" value="1"/>
</dbReference>
<dbReference type="GO" id="GO:0070818">
    <property type="term" value="F:protoporphyrinogen oxidase activity"/>
    <property type="evidence" value="ECO:0007669"/>
    <property type="project" value="UniProtKB-UniRule"/>
</dbReference>
<evidence type="ECO:0000256" key="3">
    <source>
        <dbReference type="ARBA" id="ARBA00006501"/>
    </source>
</evidence>
<feature type="transmembrane region" description="Helical" evidence="14">
    <location>
        <begin position="114"/>
        <end position="134"/>
    </location>
</feature>
<dbReference type="Pfam" id="PF03653">
    <property type="entry name" value="UPF0093"/>
    <property type="match status" value="1"/>
</dbReference>
<evidence type="ECO:0000256" key="9">
    <source>
        <dbReference type="ARBA" id="ARBA00022989"/>
    </source>
</evidence>
<evidence type="ECO:0000256" key="8">
    <source>
        <dbReference type="ARBA" id="ARBA00022723"/>
    </source>
</evidence>
<comment type="function">
    <text evidence="14 15">Catalyzes the oxidation of protoporphyrinogen IX to protoporphyrin IX.</text>
</comment>